<keyword evidence="2" id="KW-1185">Reference proteome</keyword>
<gene>
    <name evidence="1" type="ORF">HPB47_007021</name>
</gene>
<name>A0AC60P8S4_IXOPE</name>
<organism evidence="1 2">
    <name type="scientific">Ixodes persulcatus</name>
    <name type="common">Taiga tick</name>
    <dbReference type="NCBI Taxonomy" id="34615"/>
    <lineage>
        <taxon>Eukaryota</taxon>
        <taxon>Metazoa</taxon>
        <taxon>Ecdysozoa</taxon>
        <taxon>Arthropoda</taxon>
        <taxon>Chelicerata</taxon>
        <taxon>Arachnida</taxon>
        <taxon>Acari</taxon>
        <taxon>Parasitiformes</taxon>
        <taxon>Ixodida</taxon>
        <taxon>Ixodoidea</taxon>
        <taxon>Ixodidae</taxon>
        <taxon>Ixodinae</taxon>
        <taxon>Ixodes</taxon>
    </lineage>
</organism>
<proteinExistence type="predicted"/>
<evidence type="ECO:0000313" key="2">
    <source>
        <dbReference type="Proteomes" id="UP000805193"/>
    </source>
</evidence>
<reference evidence="1 2" key="1">
    <citation type="journal article" date="2020" name="Cell">
        <title>Large-Scale Comparative Analyses of Tick Genomes Elucidate Their Genetic Diversity and Vector Capacities.</title>
        <authorList>
            <consortium name="Tick Genome and Microbiome Consortium (TIGMIC)"/>
            <person name="Jia N."/>
            <person name="Wang J."/>
            <person name="Shi W."/>
            <person name="Du L."/>
            <person name="Sun Y."/>
            <person name="Zhan W."/>
            <person name="Jiang J.F."/>
            <person name="Wang Q."/>
            <person name="Zhang B."/>
            <person name="Ji P."/>
            <person name="Bell-Sakyi L."/>
            <person name="Cui X.M."/>
            <person name="Yuan T.T."/>
            <person name="Jiang B.G."/>
            <person name="Yang W.F."/>
            <person name="Lam T.T."/>
            <person name="Chang Q.C."/>
            <person name="Ding S.J."/>
            <person name="Wang X.J."/>
            <person name="Zhu J.G."/>
            <person name="Ruan X.D."/>
            <person name="Zhao L."/>
            <person name="Wei J.T."/>
            <person name="Ye R.Z."/>
            <person name="Que T.C."/>
            <person name="Du C.H."/>
            <person name="Zhou Y.H."/>
            <person name="Cheng J.X."/>
            <person name="Dai P.F."/>
            <person name="Guo W.B."/>
            <person name="Han X.H."/>
            <person name="Huang E.J."/>
            <person name="Li L.F."/>
            <person name="Wei W."/>
            <person name="Gao Y.C."/>
            <person name="Liu J.Z."/>
            <person name="Shao H.Z."/>
            <person name="Wang X."/>
            <person name="Wang C.C."/>
            <person name="Yang T.C."/>
            <person name="Huo Q.B."/>
            <person name="Li W."/>
            <person name="Chen H.Y."/>
            <person name="Chen S.E."/>
            <person name="Zhou L.G."/>
            <person name="Ni X.B."/>
            <person name="Tian J.H."/>
            <person name="Sheng Y."/>
            <person name="Liu T."/>
            <person name="Pan Y.S."/>
            <person name="Xia L.Y."/>
            <person name="Li J."/>
            <person name="Zhao F."/>
            <person name="Cao W.C."/>
        </authorList>
    </citation>
    <scope>NUCLEOTIDE SEQUENCE [LARGE SCALE GENOMIC DNA]</scope>
    <source>
        <strain evidence="1">Iper-2018</strain>
    </source>
</reference>
<evidence type="ECO:0000313" key="1">
    <source>
        <dbReference type="EMBL" id="KAG0415799.1"/>
    </source>
</evidence>
<dbReference type="Proteomes" id="UP000805193">
    <property type="component" value="Unassembled WGS sequence"/>
</dbReference>
<sequence>MRQCTRPPSRAAQEANGGGAPARGRCLAGFDNNGWLAVLVKKAFIEGSRGFTPPRALLEKEQVGEIHWDNWQEVSLLLGFSLSLFLLYLLMPVVMRLSSATAANLSILSADFYSLLIGVYVFHYKFHWLYLVSFGLVIAGVALYSAKPTPLGLRRSQDSDPALSFATGTVNSSQYGPLPVMASDGTGPLLSVSHAVSVHTFGTESSPKPNGAPVCAS</sequence>
<protein>
    <submittedName>
        <fullName evidence="1">Uncharacterized protein</fullName>
    </submittedName>
</protein>
<dbReference type="EMBL" id="JABSTQ010011026">
    <property type="protein sequence ID" value="KAG0415799.1"/>
    <property type="molecule type" value="Genomic_DNA"/>
</dbReference>
<accession>A0AC60P8S4</accession>
<comment type="caution">
    <text evidence="1">The sequence shown here is derived from an EMBL/GenBank/DDBJ whole genome shotgun (WGS) entry which is preliminary data.</text>
</comment>